<dbReference type="GO" id="GO:0005886">
    <property type="term" value="C:plasma membrane"/>
    <property type="evidence" value="ECO:0007669"/>
    <property type="project" value="TreeGrafter"/>
</dbReference>
<dbReference type="InterPro" id="IPR006043">
    <property type="entry name" value="NCS2"/>
</dbReference>
<evidence type="ECO:0000256" key="4">
    <source>
        <dbReference type="ARBA" id="ARBA00022692"/>
    </source>
</evidence>
<comment type="similarity">
    <text evidence="2">Belongs to the nucleobase:cation symporter-2 (NCS2) (TC 2.A.40) family. Azg-like subfamily.</text>
</comment>
<sequence>MEAFRDACENLNDLVGKSTFGRIFRLEGCGHEKEIKKARFLTEIRAGLTTFFTMAYIIAVNASVLTDSGANCVCNDTKDPTCANDADYNQCLLEINRDLVTATAGIAAMTSCLFGFLTNLPVAFAPGMGLNAYFAYQVVGYHGTGPVSYGMALAAVFIEGWIFLFLSLIGMRQWLVRLIPTSIKLASGAGIGLLLSLIGLSGSAGIGAISASSTDPLDLAGCPSEYLDSFGECTSHKMRSPTMWLGIFMGGILTAYLMSYRVKSAFIIGILLVSIISWPRDTAVTYFPHTPTGDSMFEFFKHVATFRPIQHTLNAIDWQVLHAPGQFALALFTFLYVDILDCTGTLYSMARFCGVVDPESGDFPRSTLAYCTDAISISVGSLFGTSSVTAFIESGAGIAEGGKTGLTAITTGLCFLISVFFAPIFASIPPYATGCTLVLVGCMMAKQIGAINWRYVGDAVPAFVTLIFMPFSYSIAYGLIAGLMTYIVLNTLIYITKLVSGGRIVPEDEDYRDYWTYKPGGNPPWFIRIFKNRSGVTHNEPKEASLHSQITEEPIKSAASEFSRASHEQWVYDKDIGSPHVEERQLSEMPSPRNVYLSKQSSRN</sequence>
<evidence type="ECO:0000256" key="5">
    <source>
        <dbReference type="ARBA" id="ARBA00022989"/>
    </source>
</evidence>
<feature type="transmembrane region" description="Helical" evidence="8">
    <location>
        <begin position="183"/>
        <end position="209"/>
    </location>
</feature>
<feature type="transmembrane region" description="Helical" evidence="8">
    <location>
        <begin position="475"/>
        <end position="495"/>
    </location>
</feature>
<feature type="transmembrane region" description="Helical" evidence="8">
    <location>
        <begin position="147"/>
        <end position="171"/>
    </location>
</feature>
<dbReference type="PANTHER" id="PTHR43337">
    <property type="entry name" value="XANTHINE/URACIL PERMEASE C887.17-RELATED"/>
    <property type="match status" value="1"/>
</dbReference>
<evidence type="ECO:0000256" key="1">
    <source>
        <dbReference type="ARBA" id="ARBA00004141"/>
    </source>
</evidence>
<feature type="transmembrane region" description="Helical" evidence="8">
    <location>
        <begin position="368"/>
        <end position="392"/>
    </location>
</feature>
<feature type="transmembrane region" description="Helical" evidence="8">
    <location>
        <begin position="241"/>
        <end position="258"/>
    </location>
</feature>
<feature type="region of interest" description="Disordered" evidence="7">
    <location>
        <begin position="582"/>
        <end position="604"/>
    </location>
</feature>
<evidence type="ECO:0000256" key="3">
    <source>
        <dbReference type="ARBA" id="ARBA00022448"/>
    </source>
</evidence>
<dbReference type="Pfam" id="PF00860">
    <property type="entry name" value="Xan_ur_permease"/>
    <property type="match status" value="1"/>
</dbReference>
<feature type="transmembrane region" description="Helical" evidence="8">
    <location>
        <begin position="437"/>
        <end position="455"/>
    </location>
</feature>
<feature type="transmembrane region" description="Helical" evidence="8">
    <location>
        <begin position="404"/>
        <end position="425"/>
    </location>
</feature>
<evidence type="ECO:0000313" key="10">
    <source>
        <dbReference type="Proteomes" id="UP000800092"/>
    </source>
</evidence>
<evidence type="ECO:0000256" key="8">
    <source>
        <dbReference type="SAM" id="Phobius"/>
    </source>
</evidence>
<dbReference type="EMBL" id="ML991793">
    <property type="protein sequence ID" value="KAF2235231.1"/>
    <property type="molecule type" value="Genomic_DNA"/>
</dbReference>
<gene>
    <name evidence="9" type="ORF">EV356DRAFT_566641</name>
</gene>
<dbReference type="AlphaFoldDB" id="A0A6A6HBK7"/>
<feature type="transmembrane region" description="Helical" evidence="8">
    <location>
        <begin position="99"/>
        <end position="127"/>
    </location>
</feature>
<evidence type="ECO:0000313" key="9">
    <source>
        <dbReference type="EMBL" id="KAF2235231.1"/>
    </source>
</evidence>
<protein>
    <submittedName>
        <fullName evidence="9">Xanthine/uracil permease family protein-like protein</fullName>
    </submittedName>
</protein>
<keyword evidence="6 8" id="KW-0472">Membrane</keyword>
<evidence type="ECO:0000256" key="6">
    <source>
        <dbReference type="ARBA" id="ARBA00023136"/>
    </source>
</evidence>
<feature type="transmembrane region" description="Helical" evidence="8">
    <location>
        <begin position="327"/>
        <end position="347"/>
    </location>
</feature>
<keyword evidence="3" id="KW-0813">Transport</keyword>
<keyword evidence="4 8" id="KW-0812">Transmembrane</keyword>
<dbReference type="OrthoDB" id="431212at2759"/>
<keyword evidence="5 8" id="KW-1133">Transmembrane helix</keyword>
<dbReference type="GO" id="GO:0005345">
    <property type="term" value="F:purine nucleobase transmembrane transporter activity"/>
    <property type="evidence" value="ECO:0007669"/>
    <property type="project" value="TreeGrafter"/>
</dbReference>
<comment type="subcellular location">
    <subcellularLocation>
        <location evidence="1">Membrane</location>
        <topology evidence="1">Multi-pass membrane protein</topology>
    </subcellularLocation>
</comment>
<proteinExistence type="inferred from homology"/>
<accession>A0A6A6HBK7</accession>
<evidence type="ECO:0000256" key="2">
    <source>
        <dbReference type="ARBA" id="ARBA00005697"/>
    </source>
</evidence>
<reference evidence="9" key="1">
    <citation type="journal article" date="2020" name="Stud. Mycol.">
        <title>101 Dothideomycetes genomes: a test case for predicting lifestyles and emergence of pathogens.</title>
        <authorList>
            <person name="Haridas S."/>
            <person name="Albert R."/>
            <person name="Binder M."/>
            <person name="Bloem J."/>
            <person name="Labutti K."/>
            <person name="Salamov A."/>
            <person name="Andreopoulos B."/>
            <person name="Baker S."/>
            <person name="Barry K."/>
            <person name="Bills G."/>
            <person name="Bluhm B."/>
            <person name="Cannon C."/>
            <person name="Castanera R."/>
            <person name="Culley D."/>
            <person name="Daum C."/>
            <person name="Ezra D."/>
            <person name="Gonzalez J."/>
            <person name="Henrissat B."/>
            <person name="Kuo A."/>
            <person name="Liang C."/>
            <person name="Lipzen A."/>
            <person name="Lutzoni F."/>
            <person name="Magnuson J."/>
            <person name="Mondo S."/>
            <person name="Nolan M."/>
            <person name="Ohm R."/>
            <person name="Pangilinan J."/>
            <person name="Park H.-J."/>
            <person name="Ramirez L."/>
            <person name="Alfaro M."/>
            <person name="Sun H."/>
            <person name="Tritt A."/>
            <person name="Yoshinaga Y."/>
            <person name="Zwiers L.-H."/>
            <person name="Turgeon B."/>
            <person name="Goodwin S."/>
            <person name="Spatafora J."/>
            <person name="Crous P."/>
            <person name="Grigoriev I."/>
        </authorList>
    </citation>
    <scope>NUCLEOTIDE SEQUENCE</scope>
    <source>
        <strain evidence="9">Tuck. ex Michener</strain>
    </source>
</reference>
<evidence type="ECO:0000256" key="7">
    <source>
        <dbReference type="SAM" id="MobiDB-lite"/>
    </source>
</evidence>
<dbReference type="PANTHER" id="PTHR43337:SF3">
    <property type="entry name" value="PURINE TRANSPORTER"/>
    <property type="match status" value="1"/>
</dbReference>
<dbReference type="GO" id="GO:0015854">
    <property type="term" value="P:guanine transport"/>
    <property type="evidence" value="ECO:0007669"/>
    <property type="project" value="TreeGrafter"/>
</dbReference>
<feature type="transmembrane region" description="Helical" evidence="8">
    <location>
        <begin position="265"/>
        <end position="287"/>
    </location>
</feature>
<dbReference type="Proteomes" id="UP000800092">
    <property type="component" value="Unassembled WGS sequence"/>
</dbReference>
<name>A0A6A6HBK7_VIRVR</name>
<keyword evidence="10" id="KW-1185">Reference proteome</keyword>
<dbReference type="GO" id="GO:0015853">
    <property type="term" value="P:adenine transport"/>
    <property type="evidence" value="ECO:0007669"/>
    <property type="project" value="TreeGrafter"/>
</dbReference>
<dbReference type="InterPro" id="IPR045018">
    <property type="entry name" value="Azg-like"/>
</dbReference>
<organism evidence="9 10">
    <name type="scientific">Viridothelium virens</name>
    <name type="common">Speckled blister lichen</name>
    <name type="synonym">Trypethelium virens</name>
    <dbReference type="NCBI Taxonomy" id="1048519"/>
    <lineage>
        <taxon>Eukaryota</taxon>
        <taxon>Fungi</taxon>
        <taxon>Dikarya</taxon>
        <taxon>Ascomycota</taxon>
        <taxon>Pezizomycotina</taxon>
        <taxon>Dothideomycetes</taxon>
        <taxon>Dothideomycetes incertae sedis</taxon>
        <taxon>Trypetheliales</taxon>
        <taxon>Trypetheliaceae</taxon>
        <taxon>Viridothelium</taxon>
    </lineage>
</organism>